<dbReference type="InterPro" id="IPR010985">
    <property type="entry name" value="Ribbon_hlx_hlx"/>
</dbReference>
<protein>
    <submittedName>
        <fullName evidence="2">Plasmid stabilization protein</fullName>
    </submittedName>
</protein>
<comment type="caution">
    <text evidence="2">The sequence shown here is derived from an EMBL/GenBank/DDBJ whole genome shotgun (WGS) entry which is preliminary data.</text>
</comment>
<dbReference type="InterPro" id="IPR013321">
    <property type="entry name" value="Arc_rbn_hlx_hlx"/>
</dbReference>
<dbReference type="AlphaFoldDB" id="A0AAW9DLP9"/>
<evidence type="ECO:0000259" key="1">
    <source>
        <dbReference type="Pfam" id="PF22513"/>
    </source>
</evidence>
<accession>A0AAW9DLP9</accession>
<organism evidence="2 3">
    <name type="scientific">Acidiphilium acidophilum</name>
    <name type="common">Thiobacillus acidophilus</name>
    <dbReference type="NCBI Taxonomy" id="76588"/>
    <lineage>
        <taxon>Bacteria</taxon>
        <taxon>Pseudomonadati</taxon>
        <taxon>Pseudomonadota</taxon>
        <taxon>Alphaproteobacteria</taxon>
        <taxon>Acetobacterales</taxon>
        <taxon>Acidocellaceae</taxon>
        <taxon>Acidiphilium</taxon>
    </lineage>
</organism>
<dbReference type="Gene3D" id="1.10.1220.10">
    <property type="entry name" value="Met repressor-like"/>
    <property type="match status" value="1"/>
</dbReference>
<proteinExistence type="predicted"/>
<reference evidence="2 3" key="1">
    <citation type="submission" date="2023-11" db="EMBL/GenBank/DDBJ databases">
        <title>MicrobeMod: A computational toolkit for identifying prokaryotic methylation and restriction-modification with nanopore sequencing.</title>
        <authorList>
            <person name="Crits-Christoph A."/>
            <person name="Kang S.C."/>
            <person name="Lee H."/>
            <person name="Ostrov N."/>
        </authorList>
    </citation>
    <scope>NUCLEOTIDE SEQUENCE [LARGE SCALE GENOMIC DNA]</scope>
    <source>
        <strain evidence="2 3">DSMZ 700</strain>
    </source>
</reference>
<sequence>MSSITIRNLDPAIKERLRVRAAQHGHSMEAELRSILQATLKEPEQRPRRNLYERIRARVEPLGGIELELPPRELDRDPPRFD</sequence>
<evidence type="ECO:0000313" key="3">
    <source>
        <dbReference type="Proteomes" id="UP001279553"/>
    </source>
</evidence>
<name>A0AAW9DLP9_ACIAO</name>
<gene>
    <name evidence="2" type="ORF">SIL87_01905</name>
</gene>
<dbReference type="SUPFAM" id="SSF47598">
    <property type="entry name" value="Ribbon-helix-helix"/>
    <property type="match status" value="1"/>
</dbReference>
<dbReference type="Pfam" id="PF22513">
    <property type="entry name" value="FitA-like_RHH"/>
    <property type="match status" value="1"/>
</dbReference>
<dbReference type="EMBL" id="JAWXYB010000008">
    <property type="protein sequence ID" value="MDX5929522.1"/>
    <property type="molecule type" value="Genomic_DNA"/>
</dbReference>
<feature type="domain" description="Antitoxin FitA-like ribbon-helix-helix" evidence="1">
    <location>
        <begin position="3"/>
        <end position="39"/>
    </location>
</feature>
<dbReference type="GO" id="GO:0006355">
    <property type="term" value="P:regulation of DNA-templated transcription"/>
    <property type="evidence" value="ECO:0007669"/>
    <property type="project" value="InterPro"/>
</dbReference>
<dbReference type="Proteomes" id="UP001279553">
    <property type="component" value="Unassembled WGS sequence"/>
</dbReference>
<keyword evidence="3" id="KW-1185">Reference proteome</keyword>
<evidence type="ECO:0000313" key="2">
    <source>
        <dbReference type="EMBL" id="MDX5929522.1"/>
    </source>
</evidence>
<dbReference type="RefSeq" id="WP_319612590.1">
    <property type="nucleotide sequence ID" value="NZ_JAWXYB010000008.1"/>
</dbReference>
<dbReference type="InterPro" id="IPR053853">
    <property type="entry name" value="FitA-like_RHH"/>
</dbReference>